<organism evidence="8 9">
    <name type="scientific">Aphanomyces astaci</name>
    <name type="common">Crayfish plague agent</name>
    <dbReference type="NCBI Taxonomy" id="112090"/>
    <lineage>
        <taxon>Eukaryota</taxon>
        <taxon>Sar</taxon>
        <taxon>Stramenopiles</taxon>
        <taxon>Oomycota</taxon>
        <taxon>Saprolegniomycetes</taxon>
        <taxon>Saprolegniales</taxon>
        <taxon>Verrucalvaceae</taxon>
        <taxon>Aphanomyces</taxon>
    </lineage>
</organism>
<dbReference type="InterPro" id="IPR000306">
    <property type="entry name" value="Znf_FYVE"/>
</dbReference>
<dbReference type="GO" id="GO:0030276">
    <property type="term" value="F:clathrin binding"/>
    <property type="evidence" value="ECO:0007669"/>
    <property type="project" value="TreeGrafter"/>
</dbReference>
<dbReference type="InterPro" id="IPR013083">
    <property type="entry name" value="Znf_RING/FYVE/PHD"/>
</dbReference>
<feature type="compositionally biased region" description="Low complexity" evidence="5">
    <location>
        <begin position="348"/>
        <end position="360"/>
    </location>
</feature>
<dbReference type="InterPro" id="IPR008942">
    <property type="entry name" value="ENTH_VHS"/>
</dbReference>
<dbReference type="EMBL" id="QUTA01003180">
    <property type="protein sequence ID" value="RHY24624.1"/>
    <property type="molecule type" value="Genomic_DNA"/>
</dbReference>
<dbReference type="PANTHER" id="PTHR12276:SF45">
    <property type="entry name" value="CLATHRIN INTERACTOR 1"/>
    <property type="match status" value="1"/>
</dbReference>
<evidence type="ECO:0000313" key="8">
    <source>
        <dbReference type="EMBL" id="RHY24624.1"/>
    </source>
</evidence>
<dbReference type="SMART" id="SM00273">
    <property type="entry name" value="ENTH"/>
    <property type="match status" value="1"/>
</dbReference>
<dbReference type="PANTHER" id="PTHR12276">
    <property type="entry name" value="EPSIN/ENT-RELATED"/>
    <property type="match status" value="1"/>
</dbReference>
<feature type="compositionally biased region" description="Basic and acidic residues" evidence="5">
    <location>
        <begin position="263"/>
        <end position="274"/>
    </location>
</feature>
<evidence type="ECO:0000256" key="4">
    <source>
        <dbReference type="PROSITE-ProRule" id="PRU00091"/>
    </source>
</evidence>
<feature type="compositionally biased region" description="Low complexity" evidence="5">
    <location>
        <begin position="367"/>
        <end position="377"/>
    </location>
</feature>
<accession>A0A397BXD0</accession>
<dbReference type="Pfam" id="PF01417">
    <property type="entry name" value="ENTH"/>
    <property type="match status" value="1"/>
</dbReference>
<dbReference type="VEuPathDB" id="FungiDB:H257_05732"/>
<dbReference type="Gene3D" id="1.25.40.90">
    <property type="match status" value="1"/>
</dbReference>
<feature type="region of interest" description="Disordered" evidence="5">
    <location>
        <begin position="307"/>
        <end position="459"/>
    </location>
</feature>
<dbReference type="GO" id="GO:0030125">
    <property type="term" value="C:clathrin vesicle coat"/>
    <property type="evidence" value="ECO:0007669"/>
    <property type="project" value="TreeGrafter"/>
</dbReference>
<gene>
    <name evidence="8" type="ORF">DYB25_008546</name>
</gene>
<feature type="region of interest" description="Disordered" evidence="5">
    <location>
        <begin position="599"/>
        <end position="651"/>
    </location>
</feature>
<dbReference type="GO" id="GO:0006897">
    <property type="term" value="P:endocytosis"/>
    <property type="evidence" value="ECO:0007669"/>
    <property type="project" value="TreeGrafter"/>
</dbReference>
<feature type="compositionally biased region" description="Polar residues" evidence="5">
    <location>
        <begin position="422"/>
        <end position="436"/>
    </location>
</feature>
<name>A0A397BXD0_APHAT</name>
<dbReference type="Pfam" id="PF01363">
    <property type="entry name" value="FYVE"/>
    <property type="match status" value="1"/>
</dbReference>
<feature type="compositionally biased region" description="Polar residues" evidence="5">
    <location>
        <begin position="608"/>
        <end position="621"/>
    </location>
</feature>
<feature type="domain" description="FYVE-type" evidence="6">
    <location>
        <begin position="769"/>
        <end position="829"/>
    </location>
</feature>
<proteinExistence type="predicted"/>
<evidence type="ECO:0000256" key="1">
    <source>
        <dbReference type="ARBA" id="ARBA00022723"/>
    </source>
</evidence>
<dbReference type="InterPro" id="IPR017455">
    <property type="entry name" value="Znf_FYVE-rel"/>
</dbReference>
<evidence type="ECO:0000259" key="6">
    <source>
        <dbReference type="PROSITE" id="PS50178"/>
    </source>
</evidence>
<keyword evidence="1" id="KW-0479">Metal-binding</keyword>
<keyword evidence="3" id="KW-0862">Zinc</keyword>
<dbReference type="Gene3D" id="3.30.40.10">
    <property type="entry name" value="Zinc/RING finger domain, C3HC4 (zinc finger)"/>
    <property type="match status" value="1"/>
</dbReference>
<dbReference type="GO" id="GO:0005768">
    <property type="term" value="C:endosome"/>
    <property type="evidence" value="ECO:0007669"/>
    <property type="project" value="TreeGrafter"/>
</dbReference>
<reference evidence="8 9" key="1">
    <citation type="submission" date="2018-08" db="EMBL/GenBank/DDBJ databases">
        <title>Aphanomyces genome sequencing and annotation.</title>
        <authorList>
            <person name="Minardi D."/>
            <person name="Oidtmann B."/>
            <person name="Van Der Giezen M."/>
            <person name="Studholme D.J."/>
        </authorList>
    </citation>
    <scope>NUCLEOTIDE SEQUENCE [LARGE SCALE GENOMIC DNA]</scope>
    <source>
        <strain evidence="8 9">Yx</strain>
    </source>
</reference>
<feature type="non-terminal residue" evidence="8">
    <location>
        <position position="845"/>
    </location>
</feature>
<evidence type="ECO:0000256" key="2">
    <source>
        <dbReference type="ARBA" id="ARBA00022771"/>
    </source>
</evidence>
<dbReference type="GO" id="GO:0008270">
    <property type="term" value="F:zinc ion binding"/>
    <property type="evidence" value="ECO:0007669"/>
    <property type="project" value="UniProtKB-KW"/>
</dbReference>
<comment type="caution">
    <text evidence="8">The sequence shown here is derived from an EMBL/GenBank/DDBJ whole genome shotgun (WGS) entry which is preliminary data.</text>
</comment>
<feature type="domain" description="ENTH" evidence="7">
    <location>
        <begin position="35"/>
        <end position="167"/>
    </location>
</feature>
<protein>
    <recommendedName>
        <fullName evidence="10">ENTH domain-containing protein</fullName>
    </recommendedName>
</protein>
<evidence type="ECO:0000313" key="9">
    <source>
        <dbReference type="Proteomes" id="UP000266239"/>
    </source>
</evidence>
<dbReference type="Proteomes" id="UP000266239">
    <property type="component" value="Unassembled WGS sequence"/>
</dbReference>
<evidence type="ECO:0000256" key="5">
    <source>
        <dbReference type="SAM" id="MobiDB-lite"/>
    </source>
</evidence>
<dbReference type="FunFam" id="1.25.40.90:FF:000006">
    <property type="entry name" value="Clathrin interactor 1"/>
    <property type="match status" value="1"/>
</dbReference>
<dbReference type="SUPFAM" id="SSF57903">
    <property type="entry name" value="FYVE/PHD zinc finger"/>
    <property type="match status" value="1"/>
</dbReference>
<dbReference type="InterPro" id="IPR011011">
    <property type="entry name" value="Znf_FYVE_PHD"/>
</dbReference>
<evidence type="ECO:0000256" key="3">
    <source>
        <dbReference type="ARBA" id="ARBA00022833"/>
    </source>
</evidence>
<feature type="compositionally biased region" description="Low complexity" evidence="5">
    <location>
        <begin position="312"/>
        <end position="341"/>
    </location>
</feature>
<dbReference type="VEuPathDB" id="FungiDB:H257_05734"/>
<feature type="compositionally biased region" description="Polar residues" evidence="5">
    <location>
        <begin position="387"/>
        <end position="403"/>
    </location>
</feature>
<sequence length="845" mass="89105">MSVCGRETQYMQCIPASHAWVRIPHYIADNRKGLVKSKMGTDTEKKLEEALSNKNWGATILPHIVGGGTIIPASESYNLVMKKVWEAMDAEGRQWRTVFKALALLDHLIKNGTERVVENARDHMFKLRTLSDFNYYDGSADKGAGVREKVKQILDMLNDNDRIRDERDKAKRLRDKYIGVGSTGNTGGFSSGGGYGGQSGGGGYGNSGSGGYGGSGGGYGNDSGGYGGQSAGGYGNDGGYGGSNSDRANSRDQDNGYGGSRTGSRDKYASKQADDAESEEEVGDSFRWAVHTFDPFAVAPVAQQQSGGYGNFGQPPSQAPPAAFNAFAPPPAQGGLNQFQGGFPGGFPPQQQQLQPPLAQGYGGQYGSQTGQSAPFVGAPPPAPVQSLGNPAQYTSQPKTNSSAPPPAAKSNDAWGAGSNLFDLSNLGQSLPSATGGQKPGGPGLAPQNSFHGLDTLAGLPNKPPRLKTALALASLIGDVTAAMTAVAGLCLNMPSQLSVVGWSDKLLEKDPPSWSDSSLTVPKDKAQFVDYTWQLYKGKDEYDENGWIYNTSFDKGGAFGKKGATSVVRSRVWMGHKTQRDAKGNITVSIHTLLQHASGPKALKSPPSRQSPTSAPSFQPTDPVPQASSSSTTSSTRDVIPEDENASIDPTTSELLSTIGEEPPVIATPVVEKSIEPPSSSSGSSYMSLFSSALHAVQEVSAYAYDTAHMATVSVFDAAPSAPPPAASSRSGSSNSTRRFPDLSPAEKQLVSCCANSPSAAPDNAPEPVESPTCTACHTAFGLAKYRYFCGYCANSFCRDHLPATARLHAYGGTKLSKICATCSSLLAQKIETQQRHWRVERVQ</sequence>
<feature type="region of interest" description="Disordered" evidence="5">
    <location>
        <begin position="237"/>
        <end position="283"/>
    </location>
</feature>
<feature type="compositionally biased region" description="Low complexity" evidence="5">
    <location>
        <begin position="728"/>
        <end position="737"/>
    </location>
</feature>
<dbReference type="PROSITE" id="PS50942">
    <property type="entry name" value="ENTH"/>
    <property type="match status" value="1"/>
</dbReference>
<dbReference type="SMART" id="SM00064">
    <property type="entry name" value="FYVE"/>
    <property type="match status" value="1"/>
</dbReference>
<dbReference type="AlphaFoldDB" id="A0A397BXD0"/>
<dbReference type="CDD" id="cd03571">
    <property type="entry name" value="ENTH"/>
    <property type="match status" value="1"/>
</dbReference>
<feature type="region of interest" description="Disordered" evidence="5">
    <location>
        <begin position="720"/>
        <end position="742"/>
    </location>
</feature>
<dbReference type="PROSITE" id="PS50178">
    <property type="entry name" value="ZF_FYVE"/>
    <property type="match status" value="1"/>
</dbReference>
<dbReference type="GO" id="GO:0005886">
    <property type="term" value="C:plasma membrane"/>
    <property type="evidence" value="ECO:0007669"/>
    <property type="project" value="TreeGrafter"/>
</dbReference>
<evidence type="ECO:0000259" key="7">
    <source>
        <dbReference type="PROSITE" id="PS50942"/>
    </source>
</evidence>
<evidence type="ECO:0008006" key="10">
    <source>
        <dbReference type="Google" id="ProtNLM"/>
    </source>
</evidence>
<dbReference type="SUPFAM" id="SSF48464">
    <property type="entry name" value="ENTH/VHS domain"/>
    <property type="match status" value="1"/>
</dbReference>
<dbReference type="GO" id="GO:0005543">
    <property type="term" value="F:phospholipid binding"/>
    <property type="evidence" value="ECO:0007669"/>
    <property type="project" value="TreeGrafter"/>
</dbReference>
<dbReference type="InterPro" id="IPR013809">
    <property type="entry name" value="ENTH"/>
</dbReference>
<keyword evidence="2 4" id="KW-0863">Zinc-finger</keyword>